<dbReference type="Gene3D" id="1.10.1660.10">
    <property type="match status" value="1"/>
</dbReference>
<gene>
    <name evidence="2" type="ORF">NG653_11855</name>
</gene>
<sequence>MNNKLILSQISVMELGEILKEKLNEALREAQSSKDNKKLTKEYLTRQEVAKMCGVKSMSTLWDWNRKGLLKHYYKAGRKPLYKYEDVIEFLTKKAA</sequence>
<dbReference type="Proteomes" id="UP001206312">
    <property type="component" value="Unassembled WGS sequence"/>
</dbReference>
<proteinExistence type="predicted"/>
<dbReference type="EMBL" id="JAMXIB010000010">
    <property type="protein sequence ID" value="MCO5725553.1"/>
    <property type="molecule type" value="Genomic_DNA"/>
</dbReference>
<feature type="domain" description="Helix-turn-helix" evidence="1">
    <location>
        <begin position="43"/>
        <end position="94"/>
    </location>
</feature>
<dbReference type="RefSeq" id="WP_252741924.1">
    <property type="nucleotide sequence ID" value="NZ_JAMXIB010000010.1"/>
</dbReference>
<dbReference type="InterPro" id="IPR009061">
    <property type="entry name" value="DNA-bd_dom_put_sf"/>
</dbReference>
<accession>A0ABT1AZS4</accession>
<organism evidence="2 3">
    <name type="scientific">Robiginitalea marina</name>
    <dbReference type="NCBI Taxonomy" id="2954105"/>
    <lineage>
        <taxon>Bacteria</taxon>
        <taxon>Pseudomonadati</taxon>
        <taxon>Bacteroidota</taxon>
        <taxon>Flavobacteriia</taxon>
        <taxon>Flavobacteriales</taxon>
        <taxon>Flavobacteriaceae</taxon>
        <taxon>Robiginitalea</taxon>
    </lineage>
</organism>
<dbReference type="SUPFAM" id="SSF46955">
    <property type="entry name" value="Putative DNA-binding domain"/>
    <property type="match status" value="1"/>
</dbReference>
<dbReference type="Pfam" id="PF12728">
    <property type="entry name" value="HTH_17"/>
    <property type="match status" value="1"/>
</dbReference>
<dbReference type="InterPro" id="IPR041657">
    <property type="entry name" value="HTH_17"/>
</dbReference>
<evidence type="ECO:0000259" key="1">
    <source>
        <dbReference type="Pfam" id="PF12728"/>
    </source>
</evidence>
<name>A0ABT1AZS4_9FLAO</name>
<comment type="caution">
    <text evidence="2">The sequence shown here is derived from an EMBL/GenBank/DDBJ whole genome shotgun (WGS) entry which is preliminary data.</text>
</comment>
<keyword evidence="3" id="KW-1185">Reference proteome</keyword>
<evidence type="ECO:0000313" key="3">
    <source>
        <dbReference type="Proteomes" id="UP001206312"/>
    </source>
</evidence>
<reference evidence="2 3" key="1">
    <citation type="submission" date="2022-06" db="EMBL/GenBank/DDBJ databases">
        <authorList>
            <person name="Xuan X."/>
        </authorList>
    </citation>
    <scope>NUCLEOTIDE SEQUENCE [LARGE SCALE GENOMIC DNA]</scope>
    <source>
        <strain evidence="2 3">2V75</strain>
    </source>
</reference>
<evidence type="ECO:0000313" key="2">
    <source>
        <dbReference type="EMBL" id="MCO5725553.1"/>
    </source>
</evidence>
<protein>
    <submittedName>
        <fullName evidence="2">Helix-turn-helix domain-containing protein</fullName>
    </submittedName>
</protein>